<name>A0A286BR20_9GAMM</name>
<dbReference type="OrthoDB" id="6627027at2"/>
<dbReference type="RefSeq" id="WP_097094759.1">
    <property type="nucleotide sequence ID" value="NZ_OCMY01000001.1"/>
</dbReference>
<accession>A0A286BR20</accession>
<evidence type="ECO:0000313" key="2">
    <source>
        <dbReference type="Proteomes" id="UP000219271"/>
    </source>
</evidence>
<proteinExistence type="predicted"/>
<gene>
    <name evidence="1" type="ORF">SAMN06273570_0883</name>
</gene>
<keyword evidence="2" id="KW-1185">Reference proteome</keyword>
<sequence>MSSSIQRAVLFGALSLFTVSSFSEPVITRLNAVRIGDRLNVMVALAGKQGGAMQVWQAYDCKTLRAEALYRNFLDNDGATKGRFYGSEFSHYLAPQPGPNQDPEIIKRICSLPERAVVWEKIQTEDKYGSTALIDIANLKRDGDELQVRVGYDYAAKDFDPPYDAPYALKVENYRFNCKTQLHIPVSAQDIDENGYVTDSLDSADIERRKSSFPLTTLLEKNFIQLCSLADPQHFRALGRFTAATHKPLSTTAMPVLPDLSANPSSVMARFPLSASVQQQAKSIIHPWATPRFRQISWVEKNRSGEVKVRMDVDEQGFIRKLEDYGIWKVQRLSLANDTQLEFAMSIASYPTRLKKLDTTLRYPLHAGQQYKSVLINEDPVKRVSESYQSETCNVYEGGNAHEITPAFSGHYLRVDCLIESDKQPALVSRQAWIDDLKVMVPISAKIGDKPEEQTQLLDVKIWR</sequence>
<evidence type="ECO:0000313" key="1">
    <source>
        <dbReference type="EMBL" id="SOD36578.1"/>
    </source>
</evidence>
<dbReference type="AlphaFoldDB" id="A0A286BR20"/>
<dbReference type="Proteomes" id="UP000219271">
    <property type="component" value="Unassembled WGS sequence"/>
</dbReference>
<protein>
    <submittedName>
        <fullName evidence="1">Uncharacterized protein</fullName>
    </submittedName>
</protein>
<dbReference type="EMBL" id="OCMY01000001">
    <property type="protein sequence ID" value="SOD36578.1"/>
    <property type="molecule type" value="Genomic_DNA"/>
</dbReference>
<reference evidence="2" key="1">
    <citation type="submission" date="2017-09" db="EMBL/GenBank/DDBJ databases">
        <authorList>
            <person name="Varghese N."/>
            <person name="Submissions S."/>
        </authorList>
    </citation>
    <scope>NUCLEOTIDE SEQUENCE [LARGE SCALE GENOMIC DNA]</scope>
    <source>
        <strain evidence="2">JKS000234</strain>
    </source>
</reference>
<organism evidence="1 2">
    <name type="scientific">Candidatus Pantoea floridensis</name>
    <dbReference type="NCBI Taxonomy" id="1938870"/>
    <lineage>
        <taxon>Bacteria</taxon>
        <taxon>Pseudomonadati</taxon>
        <taxon>Pseudomonadota</taxon>
        <taxon>Gammaproteobacteria</taxon>
        <taxon>Enterobacterales</taxon>
        <taxon>Erwiniaceae</taxon>
        <taxon>Pantoea</taxon>
    </lineage>
</organism>